<dbReference type="AlphaFoldDB" id="A0AAJ0GJX8"/>
<organism evidence="2 3">
    <name type="scientific">Extremus antarcticus</name>
    <dbReference type="NCBI Taxonomy" id="702011"/>
    <lineage>
        <taxon>Eukaryota</taxon>
        <taxon>Fungi</taxon>
        <taxon>Dikarya</taxon>
        <taxon>Ascomycota</taxon>
        <taxon>Pezizomycotina</taxon>
        <taxon>Dothideomycetes</taxon>
        <taxon>Dothideomycetidae</taxon>
        <taxon>Mycosphaerellales</taxon>
        <taxon>Extremaceae</taxon>
        <taxon>Extremus</taxon>
    </lineage>
</organism>
<keyword evidence="3" id="KW-1185">Reference proteome</keyword>
<feature type="compositionally biased region" description="Basic and acidic residues" evidence="1">
    <location>
        <begin position="137"/>
        <end position="150"/>
    </location>
</feature>
<protein>
    <submittedName>
        <fullName evidence="2">Uncharacterized protein</fullName>
    </submittedName>
</protein>
<reference evidence="2" key="1">
    <citation type="submission" date="2023-04" db="EMBL/GenBank/DDBJ databases">
        <title>Black Yeasts Isolated from many extreme environments.</title>
        <authorList>
            <person name="Coleine C."/>
            <person name="Stajich J.E."/>
            <person name="Selbmann L."/>
        </authorList>
    </citation>
    <scope>NUCLEOTIDE SEQUENCE</scope>
    <source>
        <strain evidence="2">CCFEE 5312</strain>
    </source>
</reference>
<proteinExistence type="predicted"/>
<name>A0AAJ0GJX8_9PEZI</name>
<evidence type="ECO:0000313" key="2">
    <source>
        <dbReference type="EMBL" id="KAK3058959.1"/>
    </source>
</evidence>
<gene>
    <name evidence="2" type="ORF">LTR09_000525</name>
</gene>
<evidence type="ECO:0000256" key="1">
    <source>
        <dbReference type="SAM" id="MobiDB-lite"/>
    </source>
</evidence>
<sequence length="194" mass="22455">MGAIFSKPVDTFEYTPVEKRDVLNPMSVWYNTHLPPPRHPFRTRYEVVQDRIKRDRALTKIYNERVAKLDAAEAEWNQAHELEGHSDVTRPPPPPRIHSLSELIDPAELPIDSHVRSPSGNLLAPEQYLVHPNRPRSMRERQQEIREKTRNASRLGEQNDKSQTTETTHAKDGKGKGKKPKWFKHLSCFKGPEN</sequence>
<evidence type="ECO:0000313" key="3">
    <source>
        <dbReference type="Proteomes" id="UP001271007"/>
    </source>
</evidence>
<comment type="caution">
    <text evidence="2">The sequence shown here is derived from an EMBL/GenBank/DDBJ whole genome shotgun (WGS) entry which is preliminary data.</text>
</comment>
<dbReference type="EMBL" id="JAWDJX010000001">
    <property type="protein sequence ID" value="KAK3058959.1"/>
    <property type="molecule type" value="Genomic_DNA"/>
</dbReference>
<accession>A0AAJ0GJX8</accession>
<feature type="region of interest" description="Disordered" evidence="1">
    <location>
        <begin position="128"/>
        <end position="194"/>
    </location>
</feature>
<dbReference type="Proteomes" id="UP001271007">
    <property type="component" value="Unassembled WGS sequence"/>
</dbReference>